<evidence type="ECO:0000313" key="15">
    <source>
        <dbReference type="Proteomes" id="UP000295375"/>
    </source>
</evidence>
<dbReference type="OrthoDB" id="9801717at2"/>
<keyword evidence="6 11" id="KW-0159">Chromosome partition</keyword>
<dbReference type="InterPro" id="IPR004107">
    <property type="entry name" value="Integrase_SAM-like_N"/>
</dbReference>
<feature type="active site" evidence="11">
    <location>
        <position position="249"/>
    </location>
</feature>
<proteinExistence type="inferred from homology"/>
<dbReference type="InterPro" id="IPR010998">
    <property type="entry name" value="Integrase_recombinase_N"/>
</dbReference>
<dbReference type="GO" id="GO:0009037">
    <property type="term" value="F:tyrosine-based site-specific recombinase activity"/>
    <property type="evidence" value="ECO:0007669"/>
    <property type="project" value="UniProtKB-UniRule"/>
</dbReference>
<dbReference type="PANTHER" id="PTHR30349:SF81">
    <property type="entry name" value="TYROSINE RECOMBINASE XERC"/>
    <property type="match status" value="1"/>
</dbReference>
<accession>A0A4V6PWP0</accession>
<evidence type="ECO:0000256" key="4">
    <source>
        <dbReference type="ARBA" id="ARBA00022490"/>
    </source>
</evidence>
<comment type="subcellular location">
    <subcellularLocation>
        <location evidence="1 11">Cytoplasm</location>
    </subcellularLocation>
</comment>
<dbReference type="Gene3D" id="1.10.443.10">
    <property type="entry name" value="Intergrase catalytic core"/>
    <property type="match status" value="1"/>
</dbReference>
<feature type="active site" evidence="11">
    <location>
        <position position="156"/>
    </location>
</feature>
<evidence type="ECO:0000256" key="3">
    <source>
        <dbReference type="ARBA" id="ARBA00015804"/>
    </source>
</evidence>
<evidence type="ECO:0000256" key="7">
    <source>
        <dbReference type="ARBA" id="ARBA00022908"/>
    </source>
</evidence>
<keyword evidence="5 11" id="KW-0132">Cell division</keyword>
<dbReference type="GO" id="GO:0006313">
    <property type="term" value="P:DNA transposition"/>
    <property type="evidence" value="ECO:0007669"/>
    <property type="project" value="UniProtKB-UniRule"/>
</dbReference>
<dbReference type="InterPro" id="IPR044068">
    <property type="entry name" value="CB"/>
</dbReference>
<evidence type="ECO:0000256" key="5">
    <source>
        <dbReference type="ARBA" id="ARBA00022618"/>
    </source>
</evidence>
<dbReference type="SUPFAM" id="SSF47823">
    <property type="entry name" value="lambda integrase-like, N-terminal domain"/>
    <property type="match status" value="1"/>
</dbReference>
<dbReference type="EMBL" id="SNYM01000014">
    <property type="protein sequence ID" value="TDQ46227.1"/>
    <property type="molecule type" value="Genomic_DNA"/>
</dbReference>
<comment type="function">
    <text evidence="11">Site-specific tyrosine recombinase, which acts by catalyzing the cutting and rejoining of the recombining DNA molecules. The XerC-XerD complex is essential to convert dimers of the bacterial chromosome into monomers to permit their segregation at cell division. It also contributes to the segregational stability of plasmids.</text>
</comment>
<keyword evidence="10 11" id="KW-0131">Cell cycle</keyword>
<dbReference type="RefSeq" id="WP_133591887.1">
    <property type="nucleotide sequence ID" value="NZ_CP037953.1"/>
</dbReference>
<dbReference type="PROSITE" id="PS51898">
    <property type="entry name" value="TYR_RECOMBINASE"/>
    <property type="match status" value="1"/>
</dbReference>
<feature type="active site" evidence="11">
    <location>
        <position position="275"/>
    </location>
</feature>
<dbReference type="PANTHER" id="PTHR30349">
    <property type="entry name" value="PHAGE INTEGRASE-RELATED"/>
    <property type="match status" value="1"/>
</dbReference>
<gene>
    <name evidence="11" type="primary">xerC</name>
    <name evidence="14" type="ORF">EV696_11412</name>
</gene>
<dbReference type="HAMAP" id="MF_01808">
    <property type="entry name" value="Recomb_XerC_XerD"/>
    <property type="match status" value="1"/>
</dbReference>
<evidence type="ECO:0000259" key="13">
    <source>
        <dbReference type="PROSITE" id="PS51900"/>
    </source>
</evidence>
<dbReference type="InterPro" id="IPR011010">
    <property type="entry name" value="DNA_brk_join_enz"/>
</dbReference>
<dbReference type="InterPro" id="IPR023009">
    <property type="entry name" value="Tyrosine_recombinase_XerC/XerD"/>
</dbReference>
<dbReference type="Pfam" id="PF00589">
    <property type="entry name" value="Phage_integrase"/>
    <property type="match status" value="1"/>
</dbReference>
<protein>
    <recommendedName>
        <fullName evidence="3 11">Tyrosine recombinase XerC</fullName>
    </recommendedName>
</protein>
<feature type="active site" evidence="11">
    <location>
        <position position="252"/>
    </location>
</feature>
<feature type="active site" description="O-(3'-phospho-DNA)-tyrosine intermediate" evidence="11">
    <location>
        <position position="284"/>
    </location>
</feature>
<evidence type="ECO:0000256" key="8">
    <source>
        <dbReference type="ARBA" id="ARBA00023125"/>
    </source>
</evidence>
<evidence type="ECO:0000256" key="9">
    <source>
        <dbReference type="ARBA" id="ARBA00023172"/>
    </source>
</evidence>
<evidence type="ECO:0000256" key="10">
    <source>
        <dbReference type="ARBA" id="ARBA00023306"/>
    </source>
</evidence>
<dbReference type="SUPFAM" id="SSF56349">
    <property type="entry name" value="DNA breaking-rejoining enzymes"/>
    <property type="match status" value="1"/>
</dbReference>
<sequence>MSVPAPAEHPQTPLLAAFLLSLQGSRASSERTIDTYHRALEKFLQFCQQQKLSTLAEVQPYQLRQFVGWCHQHKLSPKSIQVHLAAVRAFYRYLLKQSHCADNPALGIRAPKIAKRLPATMDVDETNAFVDHIDGDDALSRRDRAIIELFYGSGLRLSELSALNVEDLEQSDAVLRVLGKGRKQRDVPIGSKARQALMHWLQSRSEIAAADEPALFVSTRGTRLSNRQIQSRLAWWGKKLGLNAPLHPHKLRHSCATHFLEGSQDLRAVQELLGHANLSTTQIYTHLDFQHLAGVYDKAHPRAKKKNE</sequence>
<feature type="active site" evidence="11">
    <location>
        <position position="180"/>
    </location>
</feature>
<evidence type="ECO:0000256" key="1">
    <source>
        <dbReference type="ARBA" id="ARBA00004496"/>
    </source>
</evidence>
<dbReference type="GO" id="GO:0051301">
    <property type="term" value="P:cell division"/>
    <property type="evidence" value="ECO:0007669"/>
    <property type="project" value="UniProtKB-UniRule"/>
</dbReference>
<evidence type="ECO:0000256" key="6">
    <source>
        <dbReference type="ARBA" id="ARBA00022829"/>
    </source>
</evidence>
<evidence type="ECO:0000256" key="2">
    <source>
        <dbReference type="ARBA" id="ARBA00006657"/>
    </source>
</evidence>
<reference evidence="14 15" key="1">
    <citation type="submission" date="2019-03" db="EMBL/GenBank/DDBJ databases">
        <title>Genomic Encyclopedia of Type Strains, Phase IV (KMG-IV): sequencing the most valuable type-strain genomes for metagenomic binning, comparative biology and taxonomic classification.</title>
        <authorList>
            <person name="Goeker M."/>
        </authorList>
    </citation>
    <scope>NUCLEOTIDE SEQUENCE [LARGE SCALE GENOMIC DNA]</scope>
    <source>
        <strain evidence="14 15">DSM 103792</strain>
    </source>
</reference>
<dbReference type="NCBIfam" id="TIGR02224">
    <property type="entry name" value="recomb_XerC"/>
    <property type="match status" value="1"/>
</dbReference>
<evidence type="ECO:0000259" key="12">
    <source>
        <dbReference type="PROSITE" id="PS51898"/>
    </source>
</evidence>
<comment type="subunit">
    <text evidence="11">Forms a cyclic heterotetrameric complex composed of two molecules of XerC and two molecules of XerD.</text>
</comment>
<comment type="caution">
    <text evidence="14">The sequence shown here is derived from an EMBL/GenBank/DDBJ whole genome shotgun (WGS) entry which is preliminary data.</text>
</comment>
<dbReference type="Proteomes" id="UP000295375">
    <property type="component" value="Unassembled WGS sequence"/>
</dbReference>
<dbReference type="InterPro" id="IPR013762">
    <property type="entry name" value="Integrase-like_cat_sf"/>
</dbReference>
<dbReference type="InterPro" id="IPR011931">
    <property type="entry name" value="Recomb_XerC"/>
</dbReference>
<keyword evidence="7 11" id="KW-0229">DNA integration</keyword>
<dbReference type="Gene3D" id="1.10.150.130">
    <property type="match status" value="1"/>
</dbReference>
<comment type="similarity">
    <text evidence="2 11">Belongs to the 'phage' integrase family. XerC subfamily.</text>
</comment>
<dbReference type="PROSITE" id="PS51900">
    <property type="entry name" value="CB"/>
    <property type="match status" value="1"/>
</dbReference>
<dbReference type="AlphaFoldDB" id="A0A4V6PWP0"/>
<keyword evidence="9 11" id="KW-0233">DNA recombination</keyword>
<evidence type="ECO:0000313" key="14">
    <source>
        <dbReference type="EMBL" id="TDQ46227.1"/>
    </source>
</evidence>
<keyword evidence="8 11" id="KW-0238">DNA-binding</keyword>
<dbReference type="InterPro" id="IPR002104">
    <property type="entry name" value="Integrase_catalytic"/>
</dbReference>
<dbReference type="GO" id="GO:0007059">
    <property type="term" value="P:chromosome segregation"/>
    <property type="evidence" value="ECO:0007669"/>
    <property type="project" value="UniProtKB-UniRule"/>
</dbReference>
<dbReference type="GO" id="GO:0005737">
    <property type="term" value="C:cytoplasm"/>
    <property type="evidence" value="ECO:0007669"/>
    <property type="project" value="UniProtKB-SubCell"/>
</dbReference>
<keyword evidence="15" id="KW-1185">Reference proteome</keyword>
<feature type="domain" description="Core-binding (CB)" evidence="13">
    <location>
        <begin position="9"/>
        <end position="95"/>
    </location>
</feature>
<organism evidence="14 15">
    <name type="scientific">Permianibacter aggregans</name>
    <dbReference type="NCBI Taxonomy" id="1510150"/>
    <lineage>
        <taxon>Bacteria</taxon>
        <taxon>Pseudomonadati</taxon>
        <taxon>Pseudomonadota</taxon>
        <taxon>Gammaproteobacteria</taxon>
        <taxon>Pseudomonadales</taxon>
        <taxon>Pseudomonadaceae</taxon>
        <taxon>Permianibacter</taxon>
    </lineage>
</organism>
<dbReference type="CDD" id="cd00798">
    <property type="entry name" value="INT_XerDC_C"/>
    <property type="match status" value="1"/>
</dbReference>
<dbReference type="InterPro" id="IPR050090">
    <property type="entry name" value="Tyrosine_recombinase_XerCD"/>
</dbReference>
<name>A0A4V6PWP0_9GAMM</name>
<evidence type="ECO:0000256" key="11">
    <source>
        <dbReference type="HAMAP-Rule" id="MF_01808"/>
    </source>
</evidence>
<dbReference type="Pfam" id="PF02899">
    <property type="entry name" value="Phage_int_SAM_1"/>
    <property type="match status" value="1"/>
</dbReference>
<feature type="domain" description="Tyr recombinase" evidence="12">
    <location>
        <begin position="116"/>
        <end position="297"/>
    </location>
</feature>
<keyword evidence="4 11" id="KW-0963">Cytoplasm</keyword>
<dbReference type="GO" id="GO:0003677">
    <property type="term" value="F:DNA binding"/>
    <property type="evidence" value="ECO:0007669"/>
    <property type="project" value="UniProtKB-UniRule"/>
</dbReference>